<evidence type="ECO:0000256" key="2">
    <source>
        <dbReference type="ARBA" id="ARBA00022723"/>
    </source>
</evidence>
<feature type="binding site" evidence="3">
    <location>
        <position position="47"/>
    </location>
    <ligand>
        <name>a divalent metal cation</name>
        <dbReference type="ChEBI" id="CHEBI:60240"/>
    </ligand>
</feature>
<name>A0A517YPJ7_9BACT</name>
<reference evidence="4 5" key="1">
    <citation type="submission" date="2019-02" db="EMBL/GenBank/DDBJ databases">
        <title>Deep-cultivation of Planctomycetes and their phenomic and genomic characterization uncovers novel biology.</title>
        <authorList>
            <person name="Wiegand S."/>
            <person name="Jogler M."/>
            <person name="Boedeker C."/>
            <person name="Pinto D."/>
            <person name="Vollmers J."/>
            <person name="Rivas-Marin E."/>
            <person name="Kohn T."/>
            <person name="Peeters S.H."/>
            <person name="Heuer A."/>
            <person name="Rast P."/>
            <person name="Oberbeckmann S."/>
            <person name="Bunk B."/>
            <person name="Jeske O."/>
            <person name="Meyerdierks A."/>
            <person name="Storesund J.E."/>
            <person name="Kallscheuer N."/>
            <person name="Luecker S."/>
            <person name="Lage O.M."/>
            <person name="Pohl T."/>
            <person name="Merkel B.J."/>
            <person name="Hornburger P."/>
            <person name="Mueller R.-W."/>
            <person name="Bruemmer F."/>
            <person name="Labrenz M."/>
            <person name="Spormann A.M."/>
            <person name="Op den Camp H."/>
            <person name="Overmann J."/>
            <person name="Amann R."/>
            <person name="Jetten M.S.M."/>
            <person name="Mascher T."/>
            <person name="Medema M.H."/>
            <person name="Devos D.P."/>
            <person name="Kaster A.-K."/>
            <person name="Ovreas L."/>
            <person name="Rohde M."/>
            <person name="Galperin M.Y."/>
            <person name="Jogler C."/>
        </authorList>
    </citation>
    <scope>NUCLEOTIDE SEQUENCE [LARGE SCALE GENOMIC DNA]</scope>
    <source>
        <strain evidence="4 5">KS4</strain>
    </source>
</reference>
<dbReference type="InterPro" id="IPR034660">
    <property type="entry name" value="DinB/YfiT-like"/>
</dbReference>
<keyword evidence="5" id="KW-1185">Reference proteome</keyword>
<dbReference type="Proteomes" id="UP000317369">
    <property type="component" value="Chromosome"/>
</dbReference>
<evidence type="ECO:0000313" key="4">
    <source>
        <dbReference type="EMBL" id="QDU32147.1"/>
    </source>
</evidence>
<dbReference type="OrthoDB" id="119432at2"/>
<protein>
    <submittedName>
        <fullName evidence="4">DinB family protein</fullName>
    </submittedName>
</protein>
<dbReference type="Gene3D" id="1.20.120.450">
    <property type="entry name" value="dinb family like domain"/>
    <property type="match status" value="1"/>
</dbReference>
<comment type="similarity">
    <text evidence="1">Belongs to the DinB family.</text>
</comment>
<accession>A0A517YPJ7</accession>
<feature type="binding site" evidence="3">
    <location>
        <position position="136"/>
    </location>
    <ligand>
        <name>a divalent metal cation</name>
        <dbReference type="ChEBI" id="CHEBI:60240"/>
    </ligand>
</feature>
<dbReference type="GO" id="GO:0046872">
    <property type="term" value="F:metal ion binding"/>
    <property type="evidence" value="ECO:0007669"/>
    <property type="project" value="UniProtKB-KW"/>
</dbReference>
<evidence type="ECO:0000313" key="5">
    <source>
        <dbReference type="Proteomes" id="UP000317369"/>
    </source>
</evidence>
<evidence type="ECO:0000256" key="1">
    <source>
        <dbReference type="ARBA" id="ARBA00008635"/>
    </source>
</evidence>
<dbReference type="RefSeq" id="WP_145073237.1">
    <property type="nucleotide sequence ID" value="NZ_CP036425.1"/>
</dbReference>
<organism evidence="4 5">
    <name type="scientific">Poriferisphaera corsica</name>
    <dbReference type="NCBI Taxonomy" id="2528020"/>
    <lineage>
        <taxon>Bacteria</taxon>
        <taxon>Pseudomonadati</taxon>
        <taxon>Planctomycetota</taxon>
        <taxon>Phycisphaerae</taxon>
        <taxon>Phycisphaerales</taxon>
        <taxon>Phycisphaeraceae</taxon>
        <taxon>Poriferisphaera</taxon>
    </lineage>
</organism>
<dbReference type="SUPFAM" id="SSF109854">
    <property type="entry name" value="DinB/YfiT-like putative metalloenzymes"/>
    <property type="match status" value="1"/>
</dbReference>
<dbReference type="InterPro" id="IPR007837">
    <property type="entry name" value="DinB"/>
</dbReference>
<dbReference type="EMBL" id="CP036425">
    <property type="protein sequence ID" value="QDU32147.1"/>
    <property type="molecule type" value="Genomic_DNA"/>
</dbReference>
<proteinExistence type="inferred from homology"/>
<dbReference type="Pfam" id="PF05163">
    <property type="entry name" value="DinB"/>
    <property type="match status" value="1"/>
</dbReference>
<gene>
    <name evidence="4" type="ORF">KS4_01760</name>
</gene>
<dbReference type="KEGG" id="pcor:KS4_01760"/>
<evidence type="ECO:0000256" key="3">
    <source>
        <dbReference type="PIRSR" id="PIRSR607837-1"/>
    </source>
</evidence>
<feature type="binding site" evidence="3">
    <location>
        <position position="140"/>
    </location>
    <ligand>
        <name>a divalent metal cation</name>
        <dbReference type="ChEBI" id="CHEBI:60240"/>
    </ligand>
</feature>
<dbReference type="AlphaFoldDB" id="A0A517YPJ7"/>
<keyword evidence="2 3" id="KW-0479">Metal-binding</keyword>
<sequence>MSLYDHFLAELEQEAIATRQFLANIPADQLDWQPHPKSLTIGQLGLHIASAPSAILNMLSEDRFEVPDFNKGPRENPESLQHIQDAFEQSVADFKAAAATLSDEYLSSTWTIVTADDQDMLALPRYAAIRSLLFNHLYHHRGQLGVFLRLIGATVPSAYGPSGDQLPEWAEQHAAQ</sequence>